<dbReference type="InterPro" id="IPR050314">
    <property type="entry name" value="Glycosyl_Hydrlase_18"/>
</dbReference>
<evidence type="ECO:0000313" key="1">
    <source>
        <dbReference type="EMBL" id="JAA64002.1"/>
    </source>
</evidence>
<protein>
    <submittedName>
        <fullName evidence="1">Putative chitinase</fullName>
    </submittedName>
</protein>
<name>L7MJL3_RHIPC</name>
<accession>L7MJL3</accession>
<reference evidence="1" key="2">
    <citation type="journal article" date="2015" name="J. Proteomics">
        <title>Sexual differences in the sialomes of the zebra tick, Rhipicephalus pulchellus.</title>
        <authorList>
            <person name="Tan A.W."/>
            <person name="Francischetti I.M."/>
            <person name="Slovak M."/>
            <person name="Kini R.M."/>
            <person name="Ribeiro J.M."/>
        </authorList>
    </citation>
    <scope>NUCLEOTIDE SEQUENCE</scope>
    <source>
        <tissue evidence="1">Salivary gland</tissue>
    </source>
</reference>
<dbReference type="EMBL" id="GACK01001032">
    <property type="protein sequence ID" value="JAA64002.1"/>
    <property type="molecule type" value="mRNA"/>
</dbReference>
<dbReference type="AlphaFoldDB" id="L7MJL3"/>
<organism evidence="1">
    <name type="scientific">Rhipicephalus pulchellus</name>
    <name type="common">Yellow backed tick</name>
    <name type="synonym">Dermacentor pulchellus</name>
    <dbReference type="NCBI Taxonomy" id="72859"/>
    <lineage>
        <taxon>Eukaryota</taxon>
        <taxon>Metazoa</taxon>
        <taxon>Ecdysozoa</taxon>
        <taxon>Arthropoda</taxon>
        <taxon>Chelicerata</taxon>
        <taxon>Arachnida</taxon>
        <taxon>Acari</taxon>
        <taxon>Parasitiformes</taxon>
        <taxon>Ixodida</taxon>
        <taxon>Ixodoidea</taxon>
        <taxon>Ixodidae</taxon>
        <taxon>Rhipicephalinae</taxon>
        <taxon>Rhipicephalus</taxon>
        <taxon>Rhipicephalus</taxon>
    </lineage>
</organism>
<dbReference type="GO" id="GO:0005576">
    <property type="term" value="C:extracellular region"/>
    <property type="evidence" value="ECO:0007669"/>
    <property type="project" value="TreeGrafter"/>
</dbReference>
<reference evidence="1" key="1">
    <citation type="submission" date="2012-11" db="EMBL/GenBank/DDBJ databases">
        <authorList>
            <person name="Lucero-Rivera Y.E."/>
            <person name="Tovar-Ramirez D."/>
        </authorList>
    </citation>
    <scope>NUCLEOTIDE SEQUENCE</scope>
    <source>
        <tissue evidence="1">Salivary gland</tissue>
    </source>
</reference>
<dbReference type="PANTHER" id="PTHR11177:SF144">
    <property type="entry name" value="CHITINASE 5"/>
    <property type="match status" value="1"/>
</dbReference>
<dbReference type="GO" id="GO:0008061">
    <property type="term" value="F:chitin binding"/>
    <property type="evidence" value="ECO:0007669"/>
    <property type="project" value="TreeGrafter"/>
</dbReference>
<proteinExistence type="evidence at transcript level"/>
<sequence>TDVRACVDASIISGTIVQRQTAQLTKQLVRIHRNLAGVCVAANMAVLKFSLPPRQSDLDDSCIDEEQINYAQVCTWEGNVEYDTVSSAVLSRKHNNVLTYENEYSLETKVRSYLSYTPLGCVAAFNADYEDPRGTCRPAFSRLTTLDNALGKRNRPLATPPGTVHRGILVCVPLSTQRATVDFPFSQCDVFVDGEVEYLYNNVIKTSSYKANLQGRLLDAKLNWTCFVVLLDASKVLNSLPDSAVAREKIISLITNWLSTEGLCGLAVKETASTQPVKSLAKFLQELSNEFSERDPKPILILLVSAFEPESRLKELSKYPDFLVLTNEVPNESKDCKLHGTMTATTDVALKLSMSRLLELSDTLGSRGGVCFSTTLAVYRYRLHQGLHGAGESCRRMVETTFGEACPPEESDRLVEVSSMTSYTYNKTHMLAFEDQRSLRIKMETFLSRYQRGCVAAFGADMDTAASNCTSTKHFERLKTLRALLGRTEGPLLFSRY</sequence>
<dbReference type="GO" id="GO:0006032">
    <property type="term" value="P:chitin catabolic process"/>
    <property type="evidence" value="ECO:0007669"/>
    <property type="project" value="TreeGrafter"/>
</dbReference>
<feature type="non-terminal residue" evidence="1">
    <location>
        <position position="1"/>
    </location>
</feature>
<dbReference type="PANTHER" id="PTHR11177">
    <property type="entry name" value="CHITINASE"/>
    <property type="match status" value="1"/>
</dbReference>
<dbReference type="GO" id="GO:0004568">
    <property type="term" value="F:chitinase activity"/>
    <property type="evidence" value="ECO:0007669"/>
    <property type="project" value="TreeGrafter"/>
</dbReference>